<evidence type="ECO:0008006" key="4">
    <source>
        <dbReference type="Google" id="ProtNLM"/>
    </source>
</evidence>
<name>A0A428ZV34_KIBAR</name>
<feature type="transmembrane region" description="Helical" evidence="1">
    <location>
        <begin position="178"/>
        <end position="200"/>
    </location>
</feature>
<proteinExistence type="predicted"/>
<dbReference type="Proteomes" id="UP000287547">
    <property type="component" value="Unassembled WGS sequence"/>
</dbReference>
<feature type="transmembrane region" description="Helical" evidence="1">
    <location>
        <begin position="52"/>
        <end position="73"/>
    </location>
</feature>
<organism evidence="2 3">
    <name type="scientific">Kibdelosporangium aridum</name>
    <dbReference type="NCBI Taxonomy" id="2030"/>
    <lineage>
        <taxon>Bacteria</taxon>
        <taxon>Bacillati</taxon>
        <taxon>Actinomycetota</taxon>
        <taxon>Actinomycetes</taxon>
        <taxon>Pseudonocardiales</taxon>
        <taxon>Pseudonocardiaceae</taxon>
        <taxon>Kibdelosporangium</taxon>
    </lineage>
</organism>
<evidence type="ECO:0000313" key="3">
    <source>
        <dbReference type="Proteomes" id="UP000287547"/>
    </source>
</evidence>
<evidence type="ECO:0000313" key="2">
    <source>
        <dbReference type="EMBL" id="RSM91882.1"/>
    </source>
</evidence>
<keyword evidence="1" id="KW-0812">Transmembrane</keyword>
<dbReference type="EMBL" id="QHKI01000001">
    <property type="protein sequence ID" value="RSM91882.1"/>
    <property type="molecule type" value="Genomic_DNA"/>
</dbReference>
<evidence type="ECO:0000256" key="1">
    <source>
        <dbReference type="SAM" id="Phobius"/>
    </source>
</evidence>
<dbReference type="InterPro" id="IPR018750">
    <property type="entry name" value="DUF2306_membrane"/>
</dbReference>
<sequence>MQKGTTRPGWTAVAGLITLSAVPVIAGAARLTELGSGGPISAENARFFAAPLPLVLHIVGASGFCVLGALQFAPRLRRRGWHRTAGRWLVPCGLVAALSGLWMTLSYQIPDSVVLAAGRIVFGSAMALCLVLGFAAIRRRDFIQHRAWMIRGYAIGLGAGTQVLTLMPLSFADGPPDALSRALLVIAGWVINLAVAEWLIRKPTSVAKEIR</sequence>
<dbReference type="OrthoDB" id="4698148at2"/>
<gene>
    <name evidence="2" type="ORF">DMH04_00705</name>
</gene>
<keyword evidence="1" id="KW-1133">Transmembrane helix</keyword>
<feature type="transmembrane region" description="Helical" evidence="1">
    <location>
        <begin position="149"/>
        <end position="172"/>
    </location>
</feature>
<accession>A0A428ZV34</accession>
<protein>
    <recommendedName>
        <fullName evidence="4">DUF2306 domain-containing protein</fullName>
    </recommendedName>
</protein>
<feature type="transmembrane region" description="Helical" evidence="1">
    <location>
        <begin position="117"/>
        <end position="137"/>
    </location>
</feature>
<dbReference type="RefSeq" id="WP_125725663.1">
    <property type="nucleotide sequence ID" value="NZ_QHKI01000001.1"/>
</dbReference>
<dbReference type="Pfam" id="PF10067">
    <property type="entry name" value="DUF2306"/>
    <property type="match status" value="1"/>
</dbReference>
<dbReference type="AlphaFoldDB" id="A0A428ZV34"/>
<keyword evidence="1" id="KW-0472">Membrane</keyword>
<feature type="transmembrane region" description="Helical" evidence="1">
    <location>
        <begin position="85"/>
        <end position="105"/>
    </location>
</feature>
<reference evidence="2 3" key="1">
    <citation type="submission" date="2018-05" db="EMBL/GenBank/DDBJ databases">
        <title>Evolution of GPA BGCs.</title>
        <authorList>
            <person name="Waglechner N."/>
            <person name="Wright G.D."/>
        </authorList>
    </citation>
    <scope>NUCLEOTIDE SEQUENCE [LARGE SCALE GENOMIC DNA]</scope>
    <source>
        <strain evidence="2 3">A82846</strain>
    </source>
</reference>
<comment type="caution">
    <text evidence="2">The sequence shown here is derived from an EMBL/GenBank/DDBJ whole genome shotgun (WGS) entry which is preliminary data.</text>
</comment>